<dbReference type="EMBL" id="JAYMYS010000016">
    <property type="protein sequence ID" value="KAK7379805.1"/>
    <property type="molecule type" value="Genomic_DNA"/>
</dbReference>
<accession>A0AAN9RKD9</accession>
<gene>
    <name evidence="1" type="ORF">VNO78_34327</name>
</gene>
<protein>
    <submittedName>
        <fullName evidence="1">Uncharacterized protein</fullName>
    </submittedName>
</protein>
<reference evidence="1 2" key="1">
    <citation type="submission" date="2024-01" db="EMBL/GenBank/DDBJ databases">
        <title>The genomes of 5 underutilized Papilionoideae crops provide insights into root nodulation and disease resistanc.</title>
        <authorList>
            <person name="Jiang F."/>
        </authorList>
    </citation>
    <scope>NUCLEOTIDE SEQUENCE [LARGE SCALE GENOMIC DNA]</scope>
    <source>
        <strain evidence="1">DUOXIRENSHENG_FW03</strain>
        <tissue evidence="1">Leaves</tissue>
    </source>
</reference>
<dbReference type="AlphaFoldDB" id="A0AAN9RKD9"/>
<evidence type="ECO:0000313" key="1">
    <source>
        <dbReference type="EMBL" id="KAK7379805.1"/>
    </source>
</evidence>
<name>A0AAN9RKD9_PSOTE</name>
<dbReference type="Proteomes" id="UP001386955">
    <property type="component" value="Unassembled WGS sequence"/>
</dbReference>
<organism evidence="1 2">
    <name type="scientific">Psophocarpus tetragonolobus</name>
    <name type="common">Winged bean</name>
    <name type="synonym">Dolichos tetragonolobus</name>
    <dbReference type="NCBI Taxonomy" id="3891"/>
    <lineage>
        <taxon>Eukaryota</taxon>
        <taxon>Viridiplantae</taxon>
        <taxon>Streptophyta</taxon>
        <taxon>Embryophyta</taxon>
        <taxon>Tracheophyta</taxon>
        <taxon>Spermatophyta</taxon>
        <taxon>Magnoliopsida</taxon>
        <taxon>eudicotyledons</taxon>
        <taxon>Gunneridae</taxon>
        <taxon>Pentapetalae</taxon>
        <taxon>rosids</taxon>
        <taxon>fabids</taxon>
        <taxon>Fabales</taxon>
        <taxon>Fabaceae</taxon>
        <taxon>Papilionoideae</taxon>
        <taxon>50 kb inversion clade</taxon>
        <taxon>NPAAA clade</taxon>
        <taxon>indigoferoid/millettioid clade</taxon>
        <taxon>Phaseoleae</taxon>
        <taxon>Psophocarpus</taxon>
    </lineage>
</organism>
<keyword evidence="2" id="KW-1185">Reference proteome</keyword>
<sequence length="109" mass="11629">MASTKIIRCGVVLSGFVDSHDLVMIVEDGGGGHHGRSYGGGALIIVGEFEQNGSVTNMRASHGSTKKNFVLSSLGILSVSYEFFAVRDFIAQNHLRGEVPINDACAYHC</sequence>
<proteinExistence type="predicted"/>
<evidence type="ECO:0000313" key="2">
    <source>
        <dbReference type="Proteomes" id="UP001386955"/>
    </source>
</evidence>
<comment type="caution">
    <text evidence="1">The sequence shown here is derived from an EMBL/GenBank/DDBJ whole genome shotgun (WGS) entry which is preliminary data.</text>
</comment>